<feature type="transmembrane region" description="Helical" evidence="8">
    <location>
        <begin position="51"/>
        <end position="74"/>
    </location>
</feature>
<evidence type="ECO:0000256" key="1">
    <source>
        <dbReference type="ARBA" id="ARBA00004429"/>
    </source>
</evidence>
<evidence type="ECO:0000256" key="7">
    <source>
        <dbReference type="ARBA" id="ARBA00023136"/>
    </source>
</evidence>
<proteinExistence type="predicted"/>
<keyword evidence="2" id="KW-1003">Cell membrane</keyword>
<evidence type="ECO:0000256" key="4">
    <source>
        <dbReference type="ARBA" id="ARBA00022679"/>
    </source>
</evidence>
<name>A0A7H0GPH2_9BURK</name>
<keyword evidence="6 8" id="KW-1133">Transmembrane helix</keyword>
<evidence type="ECO:0000313" key="12">
    <source>
        <dbReference type="Proteomes" id="UP000516028"/>
    </source>
</evidence>
<comment type="subcellular location">
    <subcellularLocation>
        <location evidence="1">Cell inner membrane</location>
        <topology evidence="1">Multi-pass membrane protein</topology>
    </subcellularLocation>
</comment>
<evidence type="ECO:0000256" key="2">
    <source>
        <dbReference type="ARBA" id="ARBA00022475"/>
    </source>
</evidence>
<protein>
    <submittedName>
        <fullName evidence="11">Phosphoethanolamine--lipid A transferase</fullName>
    </submittedName>
</protein>
<keyword evidence="12" id="KW-1185">Reference proteome</keyword>
<accession>A0A7H0GPH2</accession>
<dbReference type="GO" id="GO:0009244">
    <property type="term" value="P:lipopolysaccharide core region biosynthetic process"/>
    <property type="evidence" value="ECO:0007669"/>
    <property type="project" value="TreeGrafter"/>
</dbReference>
<dbReference type="AlphaFoldDB" id="A0A7H0GPH2"/>
<reference evidence="11 12" key="1">
    <citation type="submission" date="2020-08" db="EMBL/GenBank/DDBJ databases">
        <title>Genome sequence of Diaphorobacter aerolatus KACC 16536T.</title>
        <authorList>
            <person name="Hyun D.-W."/>
            <person name="Bae J.-W."/>
        </authorList>
    </citation>
    <scope>NUCLEOTIDE SEQUENCE [LARGE SCALE GENOMIC DNA]</scope>
    <source>
        <strain evidence="11 12">KACC 16536</strain>
    </source>
</reference>
<evidence type="ECO:0000256" key="5">
    <source>
        <dbReference type="ARBA" id="ARBA00022692"/>
    </source>
</evidence>
<feature type="transmembrane region" description="Helical" evidence="8">
    <location>
        <begin position="80"/>
        <end position="102"/>
    </location>
</feature>
<organism evidence="11 12">
    <name type="scientific">Diaphorobacter aerolatus</name>
    <dbReference type="NCBI Taxonomy" id="1288495"/>
    <lineage>
        <taxon>Bacteria</taxon>
        <taxon>Pseudomonadati</taxon>
        <taxon>Pseudomonadota</taxon>
        <taxon>Betaproteobacteria</taxon>
        <taxon>Burkholderiales</taxon>
        <taxon>Comamonadaceae</taxon>
        <taxon>Diaphorobacter</taxon>
    </lineage>
</organism>
<keyword evidence="4 11" id="KW-0808">Transferase</keyword>
<evidence type="ECO:0000259" key="9">
    <source>
        <dbReference type="Pfam" id="PF00884"/>
    </source>
</evidence>
<dbReference type="Gene3D" id="3.40.720.10">
    <property type="entry name" value="Alkaline Phosphatase, subunit A"/>
    <property type="match status" value="1"/>
</dbReference>
<dbReference type="InterPro" id="IPR040423">
    <property type="entry name" value="PEA_transferase"/>
</dbReference>
<dbReference type="InterPro" id="IPR000917">
    <property type="entry name" value="Sulfatase_N"/>
</dbReference>
<dbReference type="GO" id="GO:0005886">
    <property type="term" value="C:plasma membrane"/>
    <property type="evidence" value="ECO:0007669"/>
    <property type="project" value="UniProtKB-SubCell"/>
</dbReference>
<dbReference type="Pfam" id="PF08019">
    <property type="entry name" value="EptA_B_N"/>
    <property type="match status" value="1"/>
</dbReference>
<evidence type="ECO:0000256" key="6">
    <source>
        <dbReference type="ARBA" id="ARBA00022989"/>
    </source>
</evidence>
<dbReference type="Pfam" id="PF00884">
    <property type="entry name" value="Sulfatase"/>
    <property type="match status" value="1"/>
</dbReference>
<evidence type="ECO:0000256" key="3">
    <source>
        <dbReference type="ARBA" id="ARBA00022519"/>
    </source>
</evidence>
<keyword evidence="5 8" id="KW-0812">Transmembrane</keyword>
<dbReference type="Proteomes" id="UP000516028">
    <property type="component" value="Chromosome"/>
</dbReference>
<feature type="transmembrane region" description="Helical" evidence="8">
    <location>
        <begin position="123"/>
        <end position="143"/>
    </location>
</feature>
<dbReference type="PANTHER" id="PTHR30443:SF0">
    <property type="entry name" value="PHOSPHOETHANOLAMINE TRANSFERASE EPTA"/>
    <property type="match status" value="1"/>
</dbReference>
<feature type="domain" description="Phosphoethanolamine transferase N-terminal" evidence="10">
    <location>
        <begin position="62"/>
        <end position="209"/>
    </location>
</feature>
<dbReference type="SUPFAM" id="SSF53649">
    <property type="entry name" value="Alkaline phosphatase-like"/>
    <property type="match status" value="1"/>
</dbReference>
<feature type="transmembrane region" description="Helical" evidence="8">
    <location>
        <begin position="18"/>
        <end position="39"/>
    </location>
</feature>
<evidence type="ECO:0000259" key="10">
    <source>
        <dbReference type="Pfam" id="PF08019"/>
    </source>
</evidence>
<dbReference type="CDD" id="cd16017">
    <property type="entry name" value="LptA"/>
    <property type="match status" value="1"/>
</dbReference>
<evidence type="ECO:0000313" key="11">
    <source>
        <dbReference type="EMBL" id="QNP50188.1"/>
    </source>
</evidence>
<dbReference type="InterPro" id="IPR012549">
    <property type="entry name" value="EptA-like_N"/>
</dbReference>
<dbReference type="KEGG" id="daer:H9K75_10435"/>
<dbReference type="NCBIfam" id="NF028537">
    <property type="entry name" value="P_eth_NH2_trans"/>
    <property type="match status" value="1"/>
</dbReference>
<keyword evidence="7 8" id="KW-0472">Membrane</keyword>
<dbReference type="EMBL" id="CP060783">
    <property type="protein sequence ID" value="QNP50188.1"/>
    <property type="molecule type" value="Genomic_DNA"/>
</dbReference>
<feature type="domain" description="Sulfatase N-terminal" evidence="9">
    <location>
        <begin position="239"/>
        <end position="535"/>
    </location>
</feature>
<keyword evidence="3" id="KW-0997">Cell inner membrane</keyword>
<dbReference type="InterPro" id="IPR058130">
    <property type="entry name" value="PEA_transf_C"/>
</dbReference>
<sequence length="552" mass="60535">MTTNVLQSLFALSGKPTALHIGVGVWLATVCNLPLWIALGKIVDTSSLGGTAFIFAFCVAIAAANTALLSLFAFGPWRRLVLSAFIVIAALSSHFMLTYGVVIDTGMATNTIQTDIKEVQDLLNLRLFVTVLLLAGPPLWWIWRTKTSSRKFGQVLVWHIGTVIGSMMLVVSITFMAFQPLASTMRDHTKIRYLINPFNSLYAFGKSIKGSQSLSASELLPVGQDARVSVADQRNEDPVLFLIVGETARAASFPAYGYERPTTPRLSGRDDIFYAANAWSCGTSTAESLPCMFSPLGRTEFLSRSQDTENLLEVLQRAGLAVLWLDNQSGCKGICKRVPTAVPSASPEHSSCAQLETCQDTIMLSGIAERIKSLPAESRKRGTVVVLHQMGSHGPAYYRRSSPERKVFMPECTSSALQSCKQGEVKNAYDNSIVETDYFLSQSIQWLSDNSGSSATAMLYVSDHGESLGEGNLYLHGLPYALAPDEQKKIPWIFWMSAPMTTQLGISPKCLQKEMKEKSISHDNYFHTVLGVMGVQTSIYNPTFDVLSSCRR</sequence>
<dbReference type="GO" id="GO:0016776">
    <property type="term" value="F:phosphotransferase activity, phosphate group as acceptor"/>
    <property type="evidence" value="ECO:0007669"/>
    <property type="project" value="TreeGrafter"/>
</dbReference>
<gene>
    <name evidence="11" type="ORF">H9K75_10435</name>
</gene>
<dbReference type="PANTHER" id="PTHR30443">
    <property type="entry name" value="INNER MEMBRANE PROTEIN"/>
    <property type="match status" value="1"/>
</dbReference>
<feature type="transmembrane region" description="Helical" evidence="8">
    <location>
        <begin position="155"/>
        <end position="178"/>
    </location>
</feature>
<evidence type="ECO:0000256" key="8">
    <source>
        <dbReference type="SAM" id="Phobius"/>
    </source>
</evidence>
<dbReference type="InterPro" id="IPR017850">
    <property type="entry name" value="Alkaline_phosphatase_core_sf"/>
</dbReference>